<organism evidence="1">
    <name type="scientific">Tanacetum cinerariifolium</name>
    <name type="common">Dalmatian daisy</name>
    <name type="synonym">Chrysanthemum cinerariifolium</name>
    <dbReference type="NCBI Taxonomy" id="118510"/>
    <lineage>
        <taxon>Eukaryota</taxon>
        <taxon>Viridiplantae</taxon>
        <taxon>Streptophyta</taxon>
        <taxon>Embryophyta</taxon>
        <taxon>Tracheophyta</taxon>
        <taxon>Spermatophyta</taxon>
        <taxon>Magnoliopsida</taxon>
        <taxon>eudicotyledons</taxon>
        <taxon>Gunneridae</taxon>
        <taxon>Pentapetalae</taxon>
        <taxon>asterids</taxon>
        <taxon>campanulids</taxon>
        <taxon>Asterales</taxon>
        <taxon>Asteraceae</taxon>
        <taxon>Asteroideae</taxon>
        <taxon>Anthemideae</taxon>
        <taxon>Anthemidinae</taxon>
        <taxon>Tanacetum</taxon>
    </lineage>
</organism>
<dbReference type="GO" id="GO:0003677">
    <property type="term" value="F:DNA binding"/>
    <property type="evidence" value="ECO:0007669"/>
    <property type="project" value="UniProtKB-KW"/>
</dbReference>
<dbReference type="EMBL" id="BKCJ010008226">
    <property type="protein sequence ID" value="GEU81188.1"/>
    <property type="molecule type" value="Genomic_DNA"/>
</dbReference>
<sequence>MESTSSLQSTDMGVDSQARVFEDFNMMENDIQSWSELQQTALIEPANVLNGTMAAATNNLHNTITPAEIDHDWCAEVALSPIETIPADTNHDWAQEVIFEQDHDWATGFFPSFI</sequence>
<protein>
    <submittedName>
        <fullName evidence="1">Homeodomain-like protein</fullName>
    </submittedName>
</protein>
<comment type="caution">
    <text evidence="1">The sequence shown here is derived from an EMBL/GenBank/DDBJ whole genome shotgun (WGS) entry which is preliminary data.</text>
</comment>
<evidence type="ECO:0000313" key="1">
    <source>
        <dbReference type="EMBL" id="GEU81188.1"/>
    </source>
</evidence>
<accession>A0A6L2N4S9</accession>
<keyword evidence="1" id="KW-0238">DNA-binding</keyword>
<gene>
    <name evidence="1" type="ORF">Tci_053166</name>
</gene>
<reference evidence="1" key="1">
    <citation type="journal article" date="2019" name="Sci. Rep.">
        <title>Draft genome of Tanacetum cinerariifolium, the natural source of mosquito coil.</title>
        <authorList>
            <person name="Yamashiro T."/>
            <person name="Shiraishi A."/>
            <person name="Satake H."/>
            <person name="Nakayama K."/>
        </authorList>
    </citation>
    <scope>NUCLEOTIDE SEQUENCE</scope>
</reference>
<dbReference type="AlphaFoldDB" id="A0A6L2N4S9"/>
<keyword evidence="1" id="KW-0371">Homeobox</keyword>
<name>A0A6L2N4S9_TANCI</name>
<proteinExistence type="predicted"/>